<accession>A0ABM5Z4S4</accession>
<protein>
    <recommendedName>
        <fullName evidence="3">Lipoprotein</fullName>
    </recommendedName>
</protein>
<reference evidence="1 2" key="1">
    <citation type="submission" date="2015-11" db="EMBL/GenBank/DDBJ databases">
        <title>Exploring the genomic traits of fungus-feeding bacterial genus Collimonas.</title>
        <authorList>
            <person name="Song C."/>
            <person name="Schmidt R."/>
            <person name="de Jager V."/>
            <person name="Krzyzanowska D."/>
            <person name="Jongedijk E."/>
            <person name="Cankar K."/>
            <person name="Beekwilder J."/>
            <person name="van Veen A."/>
            <person name="de Boer W."/>
            <person name="van Veen J.A."/>
            <person name="Garbeva P."/>
        </authorList>
    </citation>
    <scope>NUCLEOTIDE SEQUENCE [LARGE SCALE GENOMIC DNA]</scope>
    <source>
        <strain evidence="1 2">Ter291</strain>
    </source>
</reference>
<dbReference type="EMBL" id="CP013236">
    <property type="protein sequence ID" value="AMP13932.1"/>
    <property type="molecule type" value="Genomic_DNA"/>
</dbReference>
<sequence>MMPLSRLPRAAIIAAAVLLATLTISGCSSIGGFTGAAAGVASGAVTSNPAVGYAIGIGVQAATDATTKYIFRNWQKGEQDEIAAVVGNLDVGHASRWAIVHQIPYANEHGEVRVVRVIDTPLALCKEVIMSVDSGEGDQLKRGWYTGSACRSNDIWRWAVAEPAVERWGSLQ</sequence>
<keyword evidence="2" id="KW-1185">Reference proteome</keyword>
<evidence type="ECO:0008006" key="3">
    <source>
        <dbReference type="Google" id="ProtNLM"/>
    </source>
</evidence>
<dbReference type="Proteomes" id="UP000074914">
    <property type="component" value="Chromosome"/>
</dbReference>
<evidence type="ECO:0000313" key="2">
    <source>
        <dbReference type="Proteomes" id="UP000074914"/>
    </source>
</evidence>
<gene>
    <name evidence="1" type="ORF">CPter291_1661</name>
</gene>
<dbReference type="PROSITE" id="PS51257">
    <property type="entry name" value="PROKAR_LIPOPROTEIN"/>
    <property type="match status" value="1"/>
</dbReference>
<organism evidence="1 2">
    <name type="scientific">Collimonas pratensis</name>
    <dbReference type="NCBI Taxonomy" id="279113"/>
    <lineage>
        <taxon>Bacteria</taxon>
        <taxon>Pseudomonadati</taxon>
        <taxon>Pseudomonadota</taxon>
        <taxon>Betaproteobacteria</taxon>
        <taxon>Burkholderiales</taxon>
        <taxon>Oxalobacteraceae</taxon>
        <taxon>Collimonas</taxon>
    </lineage>
</organism>
<evidence type="ECO:0000313" key="1">
    <source>
        <dbReference type="EMBL" id="AMP13932.1"/>
    </source>
</evidence>
<name>A0ABM5Z4S4_9BURK</name>
<proteinExistence type="predicted"/>